<organism evidence="1 2">
    <name type="scientific">Ananas comosus</name>
    <name type="common">Pineapple</name>
    <name type="synonym">Ananas ananas</name>
    <dbReference type="NCBI Taxonomy" id="4615"/>
    <lineage>
        <taxon>Eukaryota</taxon>
        <taxon>Viridiplantae</taxon>
        <taxon>Streptophyta</taxon>
        <taxon>Embryophyta</taxon>
        <taxon>Tracheophyta</taxon>
        <taxon>Spermatophyta</taxon>
        <taxon>Magnoliopsida</taxon>
        <taxon>Liliopsida</taxon>
        <taxon>Poales</taxon>
        <taxon>Bromeliaceae</taxon>
        <taxon>Bromelioideae</taxon>
        <taxon>Ananas</taxon>
    </lineage>
</organism>
<name>A0A6P5G8B5_ANACO</name>
<dbReference type="AlphaFoldDB" id="A0A6P5G8B5"/>
<sequence>MGGNRSHRIMERGGGGSTLGDRLWNGMVWYGMVMLVVVLRRPLPCWVRSHGRSKTLIKSFSFCVLWEGDRTGCFCSPGSPHFWLLLLMRSRTLLLLPRRLLFSVTWIKTLRNGILDELLFDLLLFVPISEVLLNFLNPAAPSLSLLIRIDGEREKWRPTCDLLPLNHCAASSSQYGERRLVDLPDAWRLADMTNTSASFICSWFFDAWPYLTVRPSPTNY</sequence>
<protein>
    <submittedName>
        <fullName evidence="2">Uncharacterized protein LOC109721581 isoform X2</fullName>
    </submittedName>
</protein>
<dbReference type="GeneID" id="109721581"/>
<accession>A0A6P5G8B5</accession>
<proteinExistence type="predicted"/>
<evidence type="ECO:0000313" key="1">
    <source>
        <dbReference type="Proteomes" id="UP000515123"/>
    </source>
</evidence>
<reference evidence="2" key="2">
    <citation type="submission" date="2025-08" db="UniProtKB">
        <authorList>
            <consortium name="RefSeq"/>
        </authorList>
    </citation>
    <scope>IDENTIFICATION</scope>
    <source>
        <tissue evidence="2">Leaf</tissue>
    </source>
</reference>
<dbReference type="Proteomes" id="UP000515123">
    <property type="component" value="Linkage group 15"/>
</dbReference>
<dbReference type="RefSeq" id="XP_020104851.1">
    <property type="nucleotide sequence ID" value="XM_020249262.1"/>
</dbReference>
<evidence type="ECO:0000313" key="2">
    <source>
        <dbReference type="RefSeq" id="XP_020104851.1"/>
    </source>
</evidence>
<keyword evidence="1" id="KW-1185">Reference proteome</keyword>
<gene>
    <name evidence="2" type="primary">LOC109721581</name>
</gene>
<reference evidence="1" key="1">
    <citation type="journal article" date="2015" name="Nat. Genet.">
        <title>The pineapple genome and the evolution of CAM photosynthesis.</title>
        <authorList>
            <person name="Ming R."/>
            <person name="VanBuren R."/>
            <person name="Wai C.M."/>
            <person name="Tang H."/>
            <person name="Schatz M.C."/>
            <person name="Bowers J.E."/>
            <person name="Lyons E."/>
            <person name="Wang M.L."/>
            <person name="Chen J."/>
            <person name="Biggers E."/>
            <person name="Zhang J."/>
            <person name="Huang L."/>
            <person name="Zhang L."/>
            <person name="Miao W."/>
            <person name="Zhang J."/>
            <person name="Ye Z."/>
            <person name="Miao C."/>
            <person name="Lin Z."/>
            <person name="Wang H."/>
            <person name="Zhou H."/>
            <person name="Yim W.C."/>
            <person name="Priest H.D."/>
            <person name="Zheng C."/>
            <person name="Woodhouse M."/>
            <person name="Edger P.P."/>
            <person name="Guyot R."/>
            <person name="Guo H.B."/>
            <person name="Guo H."/>
            <person name="Zheng G."/>
            <person name="Singh R."/>
            <person name="Sharma A."/>
            <person name="Min X."/>
            <person name="Zheng Y."/>
            <person name="Lee H."/>
            <person name="Gurtowski J."/>
            <person name="Sedlazeck F.J."/>
            <person name="Harkess A."/>
            <person name="McKain M.R."/>
            <person name="Liao Z."/>
            <person name="Fang J."/>
            <person name="Liu J."/>
            <person name="Zhang X."/>
            <person name="Zhang Q."/>
            <person name="Hu W."/>
            <person name="Qin Y."/>
            <person name="Wang K."/>
            <person name="Chen L.Y."/>
            <person name="Shirley N."/>
            <person name="Lin Y.R."/>
            <person name="Liu L.Y."/>
            <person name="Hernandez A.G."/>
            <person name="Wright C.L."/>
            <person name="Bulone V."/>
            <person name="Tuskan G.A."/>
            <person name="Heath K."/>
            <person name="Zee F."/>
            <person name="Moore P.H."/>
            <person name="Sunkar R."/>
            <person name="Leebens-Mack J.H."/>
            <person name="Mockler T."/>
            <person name="Bennetzen J.L."/>
            <person name="Freeling M."/>
            <person name="Sankoff D."/>
            <person name="Paterson A.H."/>
            <person name="Zhu X."/>
            <person name="Yang X."/>
            <person name="Smith J.A."/>
            <person name="Cushman J.C."/>
            <person name="Paull R.E."/>
            <person name="Yu Q."/>
        </authorList>
    </citation>
    <scope>NUCLEOTIDE SEQUENCE [LARGE SCALE GENOMIC DNA]</scope>
    <source>
        <strain evidence="1">cv. F153</strain>
    </source>
</reference>